<feature type="domain" description="Integrase catalytic" evidence="2">
    <location>
        <begin position="157"/>
        <end position="324"/>
    </location>
</feature>
<dbReference type="OrthoDB" id="52928at2"/>
<evidence type="ECO:0000313" key="4">
    <source>
        <dbReference type="Proteomes" id="UP000323410"/>
    </source>
</evidence>
<dbReference type="InterPro" id="IPR001584">
    <property type="entry name" value="Integrase_cat-core"/>
</dbReference>
<dbReference type="GO" id="GO:0015074">
    <property type="term" value="P:DNA integration"/>
    <property type="evidence" value="ECO:0007669"/>
    <property type="project" value="InterPro"/>
</dbReference>
<dbReference type="Pfam" id="PF13683">
    <property type="entry name" value="rve_3"/>
    <property type="match status" value="1"/>
</dbReference>
<proteinExistence type="predicted"/>
<keyword evidence="4" id="KW-1185">Reference proteome</keyword>
<dbReference type="GO" id="GO:0003676">
    <property type="term" value="F:nucleic acid binding"/>
    <property type="evidence" value="ECO:0007669"/>
    <property type="project" value="InterPro"/>
</dbReference>
<dbReference type="PANTHER" id="PTHR35004:SF7">
    <property type="entry name" value="INTEGRASE PROTEIN"/>
    <property type="match status" value="1"/>
</dbReference>
<name>A0A5D0XPD1_9MICC</name>
<dbReference type="EMBL" id="VSLD01000005">
    <property type="protein sequence ID" value="TYC98345.1"/>
    <property type="molecule type" value="Genomic_DNA"/>
</dbReference>
<reference evidence="3 4" key="1">
    <citation type="submission" date="2019-08" db="EMBL/GenBank/DDBJ databases">
        <title>Genone of Arthrobacter echini P9.</title>
        <authorList>
            <person name="Bowman J.P."/>
        </authorList>
    </citation>
    <scope>NUCLEOTIDE SEQUENCE [LARGE SCALE GENOMIC DNA]</scope>
    <source>
        <strain evidence="3 4">P9</strain>
    </source>
</reference>
<protein>
    <submittedName>
        <fullName evidence="3">DDE-type integrase/transposase/recombinase</fullName>
    </submittedName>
</protein>
<dbReference type="SUPFAM" id="SSF53098">
    <property type="entry name" value="Ribonuclease H-like"/>
    <property type="match status" value="1"/>
</dbReference>
<sequence>MSHDIVVTSLGAGVFSGMDSNTVPPDVRWSIANWPQDAERGEVSRFCQRNGISRSVFYKIRAQAQEQGPVGATEPGSRRPLRSPRRTDSDMVEHALAVRAWLVGQGLDAGPLSVHAKMQRQGLNPPSRATLARLFAAAGVCGPEPRKRPRAANRRFVYPAPNCCWQIDAFFWSLTDGTTVAIHQVIDDHSRLALATLVAEGETAKAAVKVVSTAIRCWGVPQRVLSDNGLAFNPTRRGFTGKLVDYLIDLGTKPITGKPDKPTTQGKNERFHQSLQKWLNARPPATTITALQTLVDEFDAYYNHERVHQALDGKTPMEAWHATTPAPAPIPQPRLPRMPPSVRTAPPTTPTVKIADTGPQLQPYPQSPPRSRTPLALHPGTGSSEVRVKQNGQVKALSCLFYVATSQAGQRVHIIWDERVVEIFDGDGGHIVTYPRPEATGLYYGPRTPTGTIIKGAGHNPSAGTTGTATRTVSKGGYIGVLANKFYAGYKRQGEHLSITWDTSTVILSQSDGTVIARYDKPTQRRGWHGPDRQKPSTTS</sequence>
<dbReference type="Gene3D" id="3.30.420.10">
    <property type="entry name" value="Ribonuclease H-like superfamily/Ribonuclease H"/>
    <property type="match status" value="1"/>
</dbReference>
<feature type="region of interest" description="Disordered" evidence="1">
    <location>
        <begin position="518"/>
        <end position="540"/>
    </location>
</feature>
<evidence type="ECO:0000256" key="1">
    <source>
        <dbReference type="SAM" id="MobiDB-lite"/>
    </source>
</evidence>
<feature type="region of interest" description="Disordered" evidence="1">
    <location>
        <begin position="342"/>
        <end position="386"/>
    </location>
</feature>
<comment type="caution">
    <text evidence="3">The sequence shown here is derived from an EMBL/GenBank/DDBJ whole genome shotgun (WGS) entry which is preliminary data.</text>
</comment>
<evidence type="ECO:0000259" key="2">
    <source>
        <dbReference type="PROSITE" id="PS50994"/>
    </source>
</evidence>
<accession>A0A5D0XPD1</accession>
<dbReference type="InterPro" id="IPR012337">
    <property type="entry name" value="RNaseH-like_sf"/>
</dbReference>
<gene>
    <name evidence="3" type="ORF">FQ377_10570</name>
</gene>
<dbReference type="PANTHER" id="PTHR35004">
    <property type="entry name" value="TRANSPOSASE RV3428C-RELATED"/>
    <property type="match status" value="1"/>
</dbReference>
<dbReference type="InterPro" id="IPR036397">
    <property type="entry name" value="RNaseH_sf"/>
</dbReference>
<feature type="region of interest" description="Disordered" evidence="1">
    <location>
        <begin position="66"/>
        <end position="89"/>
    </location>
</feature>
<organism evidence="3 4">
    <name type="scientific">Arthrobacter echini</name>
    <dbReference type="NCBI Taxonomy" id="1529066"/>
    <lineage>
        <taxon>Bacteria</taxon>
        <taxon>Bacillati</taxon>
        <taxon>Actinomycetota</taxon>
        <taxon>Actinomycetes</taxon>
        <taxon>Micrococcales</taxon>
        <taxon>Micrococcaceae</taxon>
        <taxon>Arthrobacter</taxon>
    </lineage>
</organism>
<evidence type="ECO:0000313" key="3">
    <source>
        <dbReference type="EMBL" id="TYC98345.1"/>
    </source>
</evidence>
<dbReference type="Proteomes" id="UP000323410">
    <property type="component" value="Unassembled WGS sequence"/>
</dbReference>
<dbReference type="AlphaFoldDB" id="A0A5D0XPD1"/>
<dbReference type="PROSITE" id="PS50994">
    <property type="entry name" value="INTEGRASE"/>
    <property type="match status" value="1"/>
</dbReference>